<accession>A0A501PC90</accession>
<dbReference type="OrthoDB" id="9791366at2"/>
<evidence type="ECO:0000313" key="3">
    <source>
        <dbReference type="Proteomes" id="UP000319148"/>
    </source>
</evidence>
<dbReference type="InterPro" id="IPR050228">
    <property type="entry name" value="Carboxylesterase_BioH"/>
</dbReference>
<dbReference type="PRINTS" id="PR00111">
    <property type="entry name" value="ABHYDROLASE"/>
</dbReference>
<dbReference type="PANTHER" id="PTHR43194:SF2">
    <property type="entry name" value="PEROXISOMAL MEMBRANE PROTEIN LPX1"/>
    <property type="match status" value="1"/>
</dbReference>
<keyword evidence="3" id="KW-1185">Reference proteome</keyword>
<dbReference type="InterPro" id="IPR000073">
    <property type="entry name" value="AB_hydrolase_1"/>
</dbReference>
<keyword evidence="2" id="KW-0378">Hydrolase</keyword>
<proteinExistence type="predicted"/>
<dbReference type="InterPro" id="IPR029058">
    <property type="entry name" value="AB_hydrolase_fold"/>
</dbReference>
<dbReference type="RefSeq" id="WP_139941829.1">
    <property type="nucleotide sequence ID" value="NZ_JBHSYP010000005.1"/>
</dbReference>
<gene>
    <name evidence="2" type="ORF">FIV46_15475</name>
</gene>
<sequence length="290" mass="32602">MSEQNYREDRYTSRDGLSLYYRVYENSNSTKTPLLCIHGITRNSKDFHDFASLMQQDRPVISMDVRGRGQSDYDPEYHNYQIPVYVADMFELMDHIGLPTVVVVGTSMGGLVGMGMAAVQPERVRAIVLNDVGPVIEQTGIDRIWTYVGKTATVRSWDQAANILKTMNIENFSDYTQDDWLKFANNTFREQQDGTLVADYDPHVGTAVRESQEAAVPEDMWPLFESLAAIPILCLHGAMSDILSAETVKKMSDLHPTFTGVTIAHRGHTPDLREDQSVTAIRDFLGKIDG</sequence>
<reference evidence="3" key="1">
    <citation type="submission" date="2019-06" db="EMBL/GenBank/DDBJ databases">
        <title>The complete genome of Emcibacter congregatus ZYLT.</title>
        <authorList>
            <person name="Zhao Z."/>
        </authorList>
    </citation>
    <scope>NUCLEOTIDE SEQUENCE [LARGE SCALE GENOMIC DNA]</scope>
    <source>
        <strain evidence="3">MCCC 1A06723</strain>
    </source>
</reference>
<dbReference type="EMBL" id="VFIY01000018">
    <property type="protein sequence ID" value="TPD57514.1"/>
    <property type="molecule type" value="Genomic_DNA"/>
</dbReference>
<organism evidence="2 3">
    <name type="scientific">Emcibacter nanhaiensis</name>
    <dbReference type="NCBI Taxonomy" id="1505037"/>
    <lineage>
        <taxon>Bacteria</taxon>
        <taxon>Pseudomonadati</taxon>
        <taxon>Pseudomonadota</taxon>
        <taxon>Alphaproteobacteria</taxon>
        <taxon>Emcibacterales</taxon>
        <taxon>Emcibacteraceae</taxon>
        <taxon>Emcibacter</taxon>
    </lineage>
</organism>
<dbReference type="SUPFAM" id="SSF53474">
    <property type="entry name" value="alpha/beta-Hydrolases"/>
    <property type="match status" value="1"/>
</dbReference>
<dbReference type="PANTHER" id="PTHR43194">
    <property type="entry name" value="HYDROLASE ALPHA/BETA FOLD FAMILY"/>
    <property type="match status" value="1"/>
</dbReference>
<dbReference type="GO" id="GO:0016787">
    <property type="term" value="F:hydrolase activity"/>
    <property type="evidence" value="ECO:0007669"/>
    <property type="project" value="UniProtKB-KW"/>
</dbReference>
<name>A0A501PC90_9PROT</name>
<comment type="caution">
    <text evidence="2">The sequence shown here is derived from an EMBL/GenBank/DDBJ whole genome shotgun (WGS) entry which is preliminary data.</text>
</comment>
<evidence type="ECO:0000313" key="2">
    <source>
        <dbReference type="EMBL" id="TPD57514.1"/>
    </source>
</evidence>
<dbReference type="Pfam" id="PF00561">
    <property type="entry name" value="Abhydrolase_1"/>
    <property type="match status" value="1"/>
</dbReference>
<protein>
    <submittedName>
        <fullName evidence="2">Alpha/beta hydrolase</fullName>
    </submittedName>
</protein>
<dbReference type="Proteomes" id="UP000319148">
    <property type="component" value="Unassembled WGS sequence"/>
</dbReference>
<feature type="domain" description="AB hydrolase-1" evidence="1">
    <location>
        <begin position="33"/>
        <end position="147"/>
    </location>
</feature>
<dbReference type="AlphaFoldDB" id="A0A501PC90"/>
<evidence type="ECO:0000259" key="1">
    <source>
        <dbReference type="Pfam" id="PF00561"/>
    </source>
</evidence>
<dbReference type="Gene3D" id="3.40.50.1820">
    <property type="entry name" value="alpha/beta hydrolase"/>
    <property type="match status" value="1"/>
</dbReference>